<accession>A0A8C2X0N5</accession>
<keyword evidence="5 9" id="KW-0440">LIM domain</keyword>
<dbReference type="Pfam" id="PF00412">
    <property type="entry name" value="LIM"/>
    <property type="match status" value="1"/>
</dbReference>
<keyword evidence="3" id="KW-0677">Repeat</keyword>
<keyword evidence="8" id="KW-0539">Nucleus</keyword>
<dbReference type="GO" id="GO:0000977">
    <property type="term" value="F:RNA polymerase II transcription regulatory region sequence-specific DNA binding"/>
    <property type="evidence" value="ECO:0007669"/>
    <property type="project" value="TreeGrafter"/>
</dbReference>
<evidence type="ECO:0000256" key="8">
    <source>
        <dbReference type="ARBA" id="ARBA00023242"/>
    </source>
</evidence>
<evidence type="ECO:0000256" key="2">
    <source>
        <dbReference type="ARBA" id="ARBA00022723"/>
    </source>
</evidence>
<protein>
    <recommendedName>
        <fullName evidence="10">LIM zinc-binding domain-containing protein</fullName>
    </recommendedName>
</protein>
<comment type="subcellular location">
    <subcellularLocation>
        <location evidence="1">Nucleus</location>
    </subcellularLocation>
</comment>
<dbReference type="SUPFAM" id="SSF57716">
    <property type="entry name" value="Glucocorticoid receptor-like (DNA-binding domain)"/>
    <property type="match status" value="2"/>
</dbReference>
<evidence type="ECO:0000313" key="12">
    <source>
        <dbReference type="Proteomes" id="UP000694565"/>
    </source>
</evidence>
<keyword evidence="12" id="KW-1185">Reference proteome</keyword>
<dbReference type="PROSITE" id="PS00478">
    <property type="entry name" value="LIM_DOMAIN_1"/>
    <property type="match status" value="1"/>
</dbReference>
<dbReference type="GO" id="GO:0000981">
    <property type="term" value="F:DNA-binding transcription factor activity, RNA polymerase II-specific"/>
    <property type="evidence" value="ECO:0007669"/>
    <property type="project" value="TreeGrafter"/>
</dbReference>
<dbReference type="AlphaFoldDB" id="A0A8C2X0N5"/>
<proteinExistence type="predicted"/>
<dbReference type="Ensembl" id="ENSCLMT00005012782.1">
    <property type="protein sequence ID" value="ENSCLMP00005011907.1"/>
    <property type="gene ID" value="ENSCLMG00005006416.1"/>
</dbReference>
<keyword evidence="2 9" id="KW-0479">Metal-binding</keyword>
<dbReference type="Proteomes" id="UP000694565">
    <property type="component" value="Unplaced"/>
</dbReference>
<dbReference type="PANTHER" id="PTHR24208:SF116">
    <property type="entry name" value="LIM_HOMEOBOX PROTEIN LHX4"/>
    <property type="match status" value="1"/>
</dbReference>
<keyword evidence="4 9" id="KW-0862">Zinc</keyword>
<dbReference type="GO" id="GO:0046872">
    <property type="term" value="F:metal ion binding"/>
    <property type="evidence" value="ECO:0007669"/>
    <property type="project" value="UniProtKB-KW"/>
</dbReference>
<evidence type="ECO:0000259" key="10">
    <source>
        <dbReference type="PROSITE" id="PS50023"/>
    </source>
</evidence>
<name>A0A8C2X0N5_CYCLU</name>
<evidence type="ECO:0000256" key="9">
    <source>
        <dbReference type="PROSITE-ProRule" id="PRU00125"/>
    </source>
</evidence>
<sequence>MIGQIYIVRFKTELQIPHCAGCSQHILDKFILKVLDRHWHSKCLKCADCQTPLADKCFSRAGSVYCKEDFFK</sequence>
<evidence type="ECO:0000256" key="6">
    <source>
        <dbReference type="ARBA" id="ARBA00023125"/>
    </source>
</evidence>
<dbReference type="FunFam" id="2.10.110.10:FF:000120">
    <property type="entry name" value="Insulin gene enhancer protein ISL-2"/>
    <property type="match status" value="1"/>
</dbReference>
<dbReference type="SMART" id="SM00132">
    <property type="entry name" value="LIM"/>
    <property type="match status" value="1"/>
</dbReference>
<evidence type="ECO:0000256" key="4">
    <source>
        <dbReference type="ARBA" id="ARBA00022833"/>
    </source>
</evidence>
<evidence type="ECO:0000256" key="7">
    <source>
        <dbReference type="ARBA" id="ARBA00023155"/>
    </source>
</evidence>
<dbReference type="Gene3D" id="2.10.110.10">
    <property type="entry name" value="Cysteine Rich Protein"/>
    <property type="match status" value="1"/>
</dbReference>
<organism evidence="11 12">
    <name type="scientific">Cyclopterus lumpus</name>
    <name type="common">Lumpsucker</name>
    <dbReference type="NCBI Taxonomy" id="8103"/>
    <lineage>
        <taxon>Eukaryota</taxon>
        <taxon>Metazoa</taxon>
        <taxon>Chordata</taxon>
        <taxon>Craniata</taxon>
        <taxon>Vertebrata</taxon>
        <taxon>Euteleostomi</taxon>
        <taxon>Actinopterygii</taxon>
        <taxon>Neopterygii</taxon>
        <taxon>Teleostei</taxon>
        <taxon>Neoteleostei</taxon>
        <taxon>Acanthomorphata</taxon>
        <taxon>Eupercaria</taxon>
        <taxon>Perciformes</taxon>
        <taxon>Cottioidei</taxon>
        <taxon>Cottales</taxon>
        <taxon>Cyclopteridae</taxon>
        <taxon>Cyclopterus</taxon>
    </lineage>
</organism>
<reference evidence="11" key="1">
    <citation type="submission" date="2025-08" db="UniProtKB">
        <authorList>
            <consortium name="Ensembl"/>
        </authorList>
    </citation>
    <scope>IDENTIFICATION</scope>
</reference>
<dbReference type="GO" id="GO:0005634">
    <property type="term" value="C:nucleus"/>
    <property type="evidence" value="ECO:0007669"/>
    <property type="project" value="UniProtKB-SubCell"/>
</dbReference>
<dbReference type="GO" id="GO:0030182">
    <property type="term" value="P:neuron differentiation"/>
    <property type="evidence" value="ECO:0007669"/>
    <property type="project" value="TreeGrafter"/>
</dbReference>
<dbReference type="GeneTree" id="ENSGT00940000157906"/>
<reference evidence="11" key="2">
    <citation type="submission" date="2025-09" db="UniProtKB">
        <authorList>
            <consortium name="Ensembl"/>
        </authorList>
    </citation>
    <scope>IDENTIFICATION</scope>
</reference>
<keyword evidence="6" id="KW-0238">DNA-binding</keyword>
<evidence type="ECO:0000313" key="11">
    <source>
        <dbReference type="Ensembl" id="ENSCLMP00005011907.1"/>
    </source>
</evidence>
<dbReference type="InterPro" id="IPR001781">
    <property type="entry name" value="Znf_LIM"/>
</dbReference>
<dbReference type="PROSITE" id="PS50023">
    <property type="entry name" value="LIM_DOMAIN_2"/>
    <property type="match status" value="1"/>
</dbReference>
<dbReference type="InterPro" id="IPR050453">
    <property type="entry name" value="LIM_Homeobox_TF"/>
</dbReference>
<evidence type="ECO:0000256" key="3">
    <source>
        <dbReference type="ARBA" id="ARBA00022737"/>
    </source>
</evidence>
<keyword evidence="7" id="KW-0371">Homeobox</keyword>
<evidence type="ECO:0000256" key="5">
    <source>
        <dbReference type="ARBA" id="ARBA00023038"/>
    </source>
</evidence>
<evidence type="ECO:0000256" key="1">
    <source>
        <dbReference type="ARBA" id="ARBA00004123"/>
    </source>
</evidence>
<dbReference type="PANTHER" id="PTHR24208">
    <property type="entry name" value="LIM/HOMEOBOX PROTEIN LHX"/>
    <property type="match status" value="1"/>
</dbReference>
<feature type="domain" description="LIM zinc-binding" evidence="10">
    <location>
        <begin position="17"/>
        <end position="72"/>
    </location>
</feature>